<gene>
    <name evidence="2" type="ORF">Syun_019441</name>
</gene>
<dbReference type="PANTHER" id="PTHR11732">
    <property type="entry name" value="ALDO/KETO REDUCTASE"/>
    <property type="match status" value="1"/>
</dbReference>
<dbReference type="SUPFAM" id="SSF51430">
    <property type="entry name" value="NAD(P)-linked oxidoreductase"/>
    <property type="match status" value="1"/>
</dbReference>
<dbReference type="InterPro" id="IPR020471">
    <property type="entry name" value="AKR"/>
</dbReference>
<comment type="caution">
    <text evidence="2">The sequence shown here is derived from an EMBL/GenBank/DDBJ whole genome shotgun (WGS) entry which is preliminary data.</text>
</comment>
<keyword evidence="3" id="KW-1185">Reference proteome</keyword>
<protein>
    <recommendedName>
        <fullName evidence="1">NADP-dependent oxidoreductase domain-containing protein</fullName>
    </recommendedName>
</protein>
<feature type="domain" description="NADP-dependent oxidoreductase" evidence="1">
    <location>
        <begin position="70"/>
        <end position="134"/>
    </location>
</feature>
<dbReference type="AlphaFoldDB" id="A0AAP0NXE6"/>
<dbReference type="Proteomes" id="UP001420932">
    <property type="component" value="Unassembled WGS sequence"/>
</dbReference>
<dbReference type="GO" id="GO:0016491">
    <property type="term" value="F:oxidoreductase activity"/>
    <property type="evidence" value="ECO:0007669"/>
    <property type="project" value="InterPro"/>
</dbReference>
<dbReference type="InterPro" id="IPR023210">
    <property type="entry name" value="NADP_OxRdtase_dom"/>
</dbReference>
<reference evidence="2 3" key="1">
    <citation type="submission" date="2024-01" db="EMBL/GenBank/DDBJ databases">
        <title>Genome assemblies of Stephania.</title>
        <authorList>
            <person name="Yang L."/>
        </authorList>
    </citation>
    <scope>NUCLEOTIDE SEQUENCE [LARGE SCALE GENOMIC DNA]</scope>
    <source>
        <strain evidence="2">YNDBR</strain>
        <tissue evidence="2">Leaf</tissue>
    </source>
</reference>
<dbReference type="EMBL" id="JBBNAF010000008">
    <property type="protein sequence ID" value="KAK9121824.1"/>
    <property type="molecule type" value="Genomic_DNA"/>
</dbReference>
<evidence type="ECO:0000313" key="3">
    <source>
        <dbReference type="Proteomes" id="UP001420932"/>
    </source>
</evidence>
<dbReference type="PRINTS" id="PR00069">
    <property type="entry name" value="ALDKETRDTASE"/>
</dbReference>
<evidence type="ECO:0000259" key="1">
    <source>
        <dbReference type="Pfam" id="PF00248"/>
    </source>
</evidence>
<sequence length="175" mass="19890">MRERGESGDVARPHLHRLLSVFVLVGSGFEIVRFGYLRIWGYTINNNSSYSDSGNKSKLALAVAVPTADYKNEAKVGEALADAFRAGLVKKEELFITTKLWNSDHGHAIEACKDSLKKLQLDYVDLYLIHLPRVKDLLFDIHAKRRNLIKYLNPNLDHVAWELEHSNNLDLFSTP</sequence>
<name>A0AAP0NXE6_9MAGN</name>
<organism evidence="2 3">
    <name type="scientific">Stephania yunnanensis</name>
    <dbReference type="NCBI Taxonomy" id="152371"/>
    <lineage>
        <taxon>Eukaryota</taxon>
        <taxon>Viridiplantae</taxon>
        <taxon>Streptophyta</taxon>
        <taxon>Embryophyta</taxon>
        <taxon>Tracheophyta</taxon>
        <taxon>Spermatophyta</taxon>
        <taxon>Magnoliopsida</taxon>
        <taxon>Ranunculales</taxon>
        <taxon>Menispermaceae</taxon>
        <taxon>Menispermoideae</taxon>
        <taxon>Cissampelideae</taxon>
        <taxon>Stephania</taxon>
    </lineage>
</organism>
<dbReference type="Pfam" id="PF00248">
    <property type="entry name" value="Aldo_ket_red"/>
    <property type="match status" value="1"/>
</dbReference>
<dbReference type="Gene3D" id="3.20.20.100">
    <property type="entry name" value="NADP-dependent oxidoreductase domain"/>
    <property type="match status" value="1"/>
</dbReference>
<evidence type="ECO:0000313" key="2">
    <source>
        <dbReference type="EMBL" id="KAK9121824.1"/>
    </source>
</evidence>
<dbReference type="InterPro" id="IPR036812">
    <property type="entry name" value="NAD(P)_OxRdtase_dom_sf"/>
</dbReference>
<proteinExistence type="predicted"/>
<accession>A0AAP0NXE6</accession>